<keyword evidence="2" id="KW-0346">Stress response</keyword>
<feature type="domain" description="SHSP" evidence="5">
    <location>
        <begin position="5"/>
        <end position="118"/>
    </location>
</feature>
<dbReference type="OMA" id="ARDDMEN"/>
<sequence>MGDGGGGLKSIRRWNAKEDEEALYLKIDMPGLGKEDVKVSIVENTLIIKGEKKKAIEGGDDDDDDESVRKWYSSIFDLHPNLFKVKQVKAEMKNGVLRVSIPKVKEEERKDIFKVNVQ</sequence>
<dbReference type="PANTHER" id="PTHR46991">
    <property type="entry name" value="23.5 KDA HEAT SHOCK PROTEIN, MITOCHONDRIAL"/>
    <property type="match status" value="1"/>
</dbReference>
<accession>A0A200PY19</accession>
<proteinExistence type="inferred from homology"/>
<dbReference type="InterPro" id="IPR002068">
    <property type="entry name" value="A-crystallin/Hsp20_dom"/>
</dbReference>
<evidence type="ECO:0000259" key="5">
    <source>
        <dbReference type="PROSITE" id="PS01031"/>
    </source>
</evidence>
<dbReference type="Proteomes" id="UP000195402">
    <property type="component" value="Unassembled WGS sequence"/>
</dbReference>
<dbReference type="AlphaFoldDB" id="A0A200PY19"/>
<gene>
    <name evidence="6" type="ORF">BVC80_8857g5</name>
</gene>
<dbReference type="SUPFAM" id="SSF49764">
    <property type="entry name" value="HSP20-like chaperones"/>
    <property type="match status" value="1"/>
</dbReference>
<dbReference type="OrthoDB" id="1431247at2759"/>
<dbReference type="PROSITE" id="PS01031">
    <property type="entry name" value="SHSP"/>
    <property type="match status" value="1"/>
</dbReference>
<dbReference type="Pfam" id="PF00011">
    <property type="entry name" value="HSP20"/>
    <property type="match status" value="1"/>
</dbReference>
<evidence type="ECO:0000313" key="7">
    <source>
        <dbReference type="Proteomes" id="UP000195402"/>
    </source>
</evidence>
<reference evidence="6 7" key="1">
    <citation type="journal article" date="2017" name="Mol. Plant">
        <title>The Genome of Medicinal Plant Macleaya cordata Provides New Insights into Benzylisoquinoline Alkaloids Metabolism.</title>
        <authorList>
            <person name="Liu X."/>
            <person name="Liu Y."/>
            <person name="Huang P."/>
            <person name="Ma Y."/>
            <person name="Qing Z."/>
            <person name="Tang Q."/>
            <person name="Cao H."/>
            <person name="Cheng P."/>
            <person name="Zheng Y."/>
            <person name="Yuan Z."/>
            <person name="Zhou Y."/>
            <person name="Liu J."/>
            <person name="Tang Z."/>
            <person name="Zhuo Y."/>
            <person name="Zhang Y."/>
            <person name="Yu L."/>
            <person name="Huang J."/>
            <person name="Yang P."/>
            <person name="Peng Q."/>
            <person name="Zhang J."/>
            <person name="Jiang W."/>
            <person name="Zhang Z."/>
            <person name="Lin K."/>
            <person name="Ro D.K."/>
            <person name="Chen X."/>
            <person name="Xiong X."/>
            <person name="Shang Y."/>
            <person name="Huang S."/>
            <person name="Zeng J."/>
        </authorList>
    </citation>
    <scope>NUCLEOTIDE SEQUENCE [LARGE SCALE GENOMIC DNA]</scope>
    <source>
        <strain evidence="7">cv. BLH2017</strain>
        <tissue evidence="6">Root</tissue>
    </source>
</reference>
<evidence type="ECO:0000256" key="1">
    <source>
        <dbReference type="ARBA" id="ARBA00022946"/>
    </source>
</evidence>
<dbReference type="Gene3D" id="2.60.40.790">
    <property type="match status" value="1"/>
</dbReference>
<keyword evidence="1" id="KW-0809">Transit peptide</keyword>
<comment type="similarity">
    <text evidence="3 4">Belongs to the small heat shock protein (HSP20) family.</text>
</comment>
<name>A0A200PY19_MACCD</name>
<comment type="caution">
    <text evidence="6">The sequence shown here is derived from an EMBL/GenBank/DDBJ whole genome shotgun (WGS) entry which is preliminary data.</text>
</comment>
<keyword evidence="7" id="KW-1185">Reference proteome</keyword>
<dbReference type="PANTHER" id="PTHR46991:SF11">
    <property type="entry name" value="SMALL HEAT SHOCK PROTEIN HSPF"/>
    <property type="match status" value="1"/>
</dbReference>
<dbReference type="EMBL" id="MVGT01003857">
    <property type="protein sequence ID" value="OVA03097.1"/>
    <property type="molecule type" value="Genomic_DNA"/>
</dbReference>
<evidence type="ECO:0000256" key="3">
    <source>
        <dbReference type="PROSITE-ProRule" id="PRU00285"/>
    </source>
</evidence>
<evidence type="ECO:0000256" key="4">
    <source>
        <dbReference type="RuleBase" id="RU003616"/>
    </source>
</evidence>
<dbReference type="STRING" id="56857.A0A200PY19"/>
<dbReference type="InterPro" id="IPR044656">
    <property type="entry name" value="HSP14.7/HSP23.5/HSP23.6-like"/>
</dbReference>
<evidence type="ECO:0000256" key="2">
    <source>
        <dbReference type="ARBA" id="ARBA00023016"/>
    </source>
</evidence>
<dbReference type="InterPro" id="IPR008978">
    <property type="entry name" value="HSP20-like_chaperone"/>
</dbReference>
<evidence type="ECO:0000313" key="6">
    <source>
        <dbReference type="EMBL" id="OVA03097.1"/>
    </source>
</evidence>
<protein>
    <submittedName>
        <fullName evidence="6">Alpha crystallin/Hsp20 domain</fullName>
    </submittedName>
</protein>
<dbReference type="CDD" id="cd06464">
    <property type="entry name" value="ACD_sHsps-like"/>
    <property type="match status" value="1"/>
</dbReference>
<dbReference type="InParanoid" id="A0A200PY19"/>
<organism evidence="6 7">
    <name type="scientific">Macleaya cordata</name>
    <name type="common">Five-seeded plume-poppy</name>
    <name type="synonym">Bocconia cordata</name>
    <dbReference type="NCBI Taxonomy" id="56857"/>
    <lineage>
        <taxon>Eukaryota</taxon>
        <taxon>Viridiplantae</taxon>
        <taxon>Streptophyta</taxon>
        <taxon>Embryophyta</taxon>
        <taxon>Tracheophyta</taxon>
        <taxon>Spermatophyta</taxon>
        <taxon>Magnoliopsida</taxon>
        <taxon>Ranunculales</taxon>
        <taxon>Papaveraceae</taxon>
        <taxon>Papaveroideae</taxon>
        <taxon>Macleaya</taxon>
    </lineage>
</organism>